<proteinExistence type="predicted"/>
<sequence length="185" mass="21148">MLAVLVVVGRAFRAGLGLARVAFRERALLLAGEVVVEDEFVAVRDEQIRRRVLHADADHALRVLAQLRHERREVRIAADDDERVDVRLRVAEIERVDDEPDVRRILAGLAHVRDFDQLEARLVHRRLERLVAIPIAVRLLDDDAALEQQLLEHGLDVEFLELRVAHAERDVFEVAKERHVDAVLG</sequence>
<name>A2RWH2_BURM9</name>
<protein>
    <submittedName>
        <fullName evidence="1">Uncharacterized protein</fullName>
    </submittedName>
</protein>
<evidence type="ECO:0000313" key="1">
    <source>
        <dbReference type="EMBL" id="ABM99573.1"/>
    </source>
</evidence>
<dbReference type="Proteomes" id="UP000002283">
    <property type="component" value="Chromosome II"/>
</dbReference>
<dbReference type="KEGG" id="bml:BMA10229_0216"/>
<evidence type="ECO:0000313" key="2">
    <source>
        <dbReference type="Proteomes" id="UP000002283"/>
    </source>
</evidence>
<organism evidence="1 2">
    <name type="scientific">Burkholderia mallei (strain NCTC 10229)</name>
    <dbReference type="NCBI Taxonomy" id="412022"/>
    <lineage>
        <taxon>Bacteria</taxon>
        <taxon>Pseudomonadati</taxon>
        <taxon>Pseudomonadota</taxon>
        <taxon>Betaproteobacteria</taxon>
        <taxon>Burkholderiales</taxon>
        <taxon>Burkholderiaceae</taxon>
        <taxon>Burkholderia</taxon>
        <taxon>pseudomallei group</taxon>
    </lineage>
</organism>
<gene>
    <name evidence="1" type="ordered locus">BMA10229_0216</name>
</gene>
<accession>A2RWH2</accession>
<reference evidence="1 2" key="1">
    <citation type="submission" date="2007-01" db="EMBL/GenBank/DDBJ databases">
        <authorList>
            <person name="DeShazer D."/>
            <person name="Woods D.E."/>
            <person name="Nierman W.C."/>
        </authorList>
    </citation>
    <scope>NUCLEOTIDE SEQUENCE [LARGE SCALE GENOMIC DNA]</scope>
    <source>
        <strain evidence="1 2">NCTC 10229</strain>
    </source>
</reference>
<dbReference type="HOGENOM" id="CLU_1479423_0_0_4"/>
<dbReference type="EMBL" id="CP000545">
    <property type="protein sequence ID" value="ABM99573.1"/>
    <property type="molecule type" value="Genomic_DNA"/>
</dbReference>
<dbReference type="AlphaFoldDB" id="A2RWH2"/>